<accession>A0A9P1G777</accession>
<dbReference type="EMBL" id="CAMXCT030003068">
    <property type="protein sequence ID" value="CAL4789528.1"/>
    <property type="molecule type" value="Genomic_DNA"/>
</dbReference>
<evidence type="ECO:0000259" key="8">
    <source>
        <dbReference type="Pfam" id="PF07156"/>
    </source>
</evidence>
<dbReference type="GO" id="GO:0001735">
    <property type="term" value="F:prenylcysteine oxidase activity"/>
    <property type="evidence" value="ECO:0007669"/>
    <property type="project" value="InterPro"/>
</dbReference>
<keyword evidence="7" id="KW-0325">Glycoprotein</keyword>
<dbReference type="Proteomes" id="UP001152797">
    <property type="component" value="Unassembled WGS sequence"/>
</dbReference>
<dbReference type="Pfam" id="PF07156">
    <property type="entry name" value="Prenylcys_lyase"/>
    <property type="match status" value="1"/>
</dbReference>
<keyword evidence="4" id="KW-0732">Signal</keyword>
<evidence type="ECO:0000256" key="1">
    <source>
        <dbReference type="ARBA" id="ARBA00001974"/>
    </source>
</evidence>
<reference evidence="9" key="1">
    <citation type="submission" date="2022-10" db="EMBL/GenBank/DDBJ databases">
        <authorList>
            <person name="Chen Y."/>
            <person name="Dougan E. K."/>
            <person name="Chan C."/>
            <person name="Rhodes N."/>
            <person name="Thang M."/>
        </authorList>
    </citation>
    <scope>NUCLEOTIDE SEQUENCE</scope>
</reference>
<keyword evidence="12" id="KW-1185">Reference proteome</keyword>
<dbReference type="PANTHER" id="PTHR15944:SF0">
    <property type="entry name" value="PRENYLCYSTEINE LYASE DOMAIN-CONTAINING PROTEIN"/>
    <property type="match status" value="1"/>
</dbReference>
<evidence type="ECO:0000256" key="6">
    <source>
        <dbReference type="ARBA" id="ARBA00023002"/>
    </source>
</evidence>
<dbReference type="PANTHER" id="PTHR15944">
    <property type="entry name" value="FARNESYLCYSTEINE LYASE"/>
    <property type="match status" value="1"/>
</dbReference>
<keyword evidence="3" id="KW-0285">Flavoprotein</keyword>
<dbReference type="SUPFAM" id="SSF51905">
    <property type="entry name" value="FAD/NAD(P)-binding domain"/>
    <property type="match status" value="1"/>
</dbReference>
<sequence length="365" mass="40773">MRLWLHNGRSKVFEASETKFIAVLQLLWRYGWGPFKMDQWVQGFLRKFEAIYTLQEESKAFTSPRRLLEACDRAFPPMLSETLRERLESDGFGQQMVEELVEGMVRINYGQGLDVGAFVGAVALCGFVGPLWAVKGGNHLLAEKLLKSASAKLIHAKVQEIRAADDRYSIRAHSRDKELLEDYDLVFLAAIQTPGDIQITPADKASQIGRSYQRVFASFYSSPPRLGKDPAPVILSTSQEAEFNSVGEYDSTTGDDFVLWKAFSKAPLDLEKPDALFPKDSHCETFAWWAYPVYETDERKRDIPFCLDGRGLFYCNAIEGTASAMEMAVIGAKNCVLLASNRLKGRTADIDSIDSGGAKGPRSKL</sequence>
<gene>
    <name evidence="9" type="ORF">C1SCF055_LOCUS28185</name>
</gene>
<dbReference type="InterPro" id="IPR017046">
    <property type="entry name" value="Prenylcysteine_Oxase1"/>
</dbReference>
<name>A0A9P1G777_9DINO</name>
<evidence type="ECO:0000256" key="3">
    <source>
        <dbReference type="ARBA" id="ARBA00022630"/>
    </source>
</evidence>
<evidence type="ECO:0000313" key="11">
    <source>
        <dbReference type="EMBL" id="CAL4789528.1"/>
    </source>
</evidence>
<dbReference type="InterPro" id="IPR010795">
    <property type="entry name" value="Prenylcys_lyase"/>
</dbReference>
<protein>
    <submittedName>
        <fullName evidence="11">Prenylcysteine oxidase</fullName>
    </submittedName>
</protein>
<dbReference type="EMBL" id="CAMXCT020003068">
    <property type="protein sequence ID" value="CAL1155591.1"/>
    <property type="molecule type" value="Genomic_DNA"/>
</dbReference>
<keyword evidence="6" id="KW-0560">Oxidoreductase</keyword>
<evidence type="ECO:0000313" key="9">
    <source>
        <dbReference type="EMBL" id="CAI4002216.1"/>
    </source>
</evidence>
<comment type="caution">
    <text evidence="9">The sequence shown here is derived from an EMBL/GenBank/DDBJ whole genome shotgun (WGS) entry which is preliminary data.</text>
</comment>
<keyword evidence="5" id="KW-0274">FAD</keyword>
<evidence type="ECO:0000256" key="2">
    <source>
        <dbReference type="ARBA" id="ARBA00009967"/>
    </source>
</evidence>
<dbReference type="GO" id="GO:0030327">
    <property type="term" value="P:prenylated protein catabolic process"/>
    <property type="evidence" value="ECO:0007669"/>
    <property type="project" value="TreeGrafter"/>
</dbReference>
<evidence type="ECO:0000256" key="7">
    <source>
        <dbReference type="ARBA" id="ARBA00023180"/>
    </source>
</evidence>
<evidence type="ECO:0000256" key="5">
    <source>
        <dbReference type="ARBA" id="ARBA00022827"/>
    </source>
</evidence>
<dbReference type="InterPro" id="IPR036188">
    <property type="entry name" value="FAD/NAD-bd_sf"/>
</dbReference>
<organism evidence="9">
    <name type="scientific">Cladocopium goreaui</name>
    <dbReference type="NCBI Taxonomy" id="2562237"/>
    <lineage>
        <taxon>Eukaryota</taxon>
        <taxon>Sar</taxon>
        <taxon>Alveolata</taxon>
        <taxon>Dinophyceae</taxon>
        <taxon>Suessiales</taxon>
        <taxon>Symbiodiniaceae</taxon>
        <taxon>Cladocopium</taxon>
    </lineage>
</organism>
<comment type="similarity">
    <text evidence="2">Belongs to the prenylcysteine oxidase family.</text>
</comment>
<dbReference type="AlphaFoldDB" id="A0A9P1G777"/>
<proteinExistence type="inferred from homology"/>
<evidence type="ECO:0000313" key="10">
    <source>
        <dbReference type="EMBL" id="CAL1155591.1"/>
    </source>
</evidence>
<dbReference type="GO" id="GO:0030328">
    <property type="term" value="P:prenylcysteine catabolic process"/>
    <property type="evidence" value="ECO:0007669"/>
    <property type="project" value="InterPro"/>
</dbReference>
<comment type="cofactor">
    <cofactor evidence="1">
        <name>FAD</name>
        <dbReference type="ChEBI" id="CHEBI:57692"/>
    </cofactor>
</comment>
<evidence type="ECO:0000313" key="12">
    <source>
        <dbReference type="Proteomes" id="UP001152797"/>
    </source>
</evidence>
<dbReference type="OrthoDB" id="412710at2759"/>
<feature type="domain" description="Prenylcysteine lyase" evidence="8">
    <location>
        <begin position="13"/>
        <end position="351"/>
    </location>
</feature>
<evidence type="ECO:0000256" key="4">
    <source>
        <dbReference type="ARBA" id="ARBA00022729"/>
    </source>
</evidence>
<dbReference type="EMBL" id="CAMXCT010003068">
    <property type="protein sequence ID" value="CAI4002216.1"/>
    <property type="molecule type" value="Genomic_DNA"/>
</dbReference>
<reference evidence="10" key="2">
    <citation type="submission" date="2024-04" db="EMBL/GenBank/DDBJ databases">
        <authorList>
            <person name="Chen Y."/>
            <person name="Shah S."/>
            <person name="Dougan E. K."/>
            <person name="Thang M."/>
            <person name="Chan C."/>
        </authorList>
    </citation>
    <scope>NUCLEOTIDE SEQUENCE [LARGE SCALE GENOMIC DNA]</scope>
</reference>